<accession>A0ABV3Z066</accession>
<feature type="domain" description="GST C-terminal" evidence="3">
    <location>
        <begin position="87"/>
        <end position="207"/>
    </location>
</feature>
<comment type="caution">
    <text evidence="4">The sequence shown here is derived from an EMBL/GenBank/DDBJ whole genome shotgun (WGS) entry which is preliminary data.</text>
</comment>
<evidence type="ECO:0000256" key="1">
    <source>
        <dbReference type="RuleBase" id="RU003494"/>
    </source>
</evidence>
<dbReference type="RefSeq" id="WP_369312004.1">
    <property type="nucleotide sequence ID" value="NZ_JBEHZE010000001.1"/>
</dbReference>
<dbReference type="SFLD" id="SFLDG01150">
    <property type="entry name" value="Main.1:_Beta-like"/>
    <property type="match status" value="1"/>
</dbReference>
<dbReference type="SUPFAM" id="SSF52833">
    <property type="entry name" value="Thioredoxin-like"/>
    <property type="match status" value="1"/>
</dbReference>
<dbReference type="InterPro" id="IPR004045">
    <property type="entry name" value="Glutathione_S-Trfase_N"/>
</dbReference>
<dbReference type="Pfam" id="PF02798">
    <property type="entry name" value="GST_N"/>
    <property type="match status" value="1"/>
</dbReference>
<dbReference type="PANTHER" id="PTHR44051">
    <property type="entry name" value="GLUTATHIONE S-TRANSFERASE-RELATED"/>
    <property type="match status" value="1"/>
</dbReference>
<organism evidence="4 5">
    <name type="scientific">Hyphococcus lacteus</name>
    <dbReference type="NCBI Taxonomy" id="3143536"/>
    <lineage>
        <taxon>Bacteria</taxon>
        <taxon>Pseudomonadati</taxon>
        <taxon>Pseudomonadota</taxon>
        <taxon>Alphaproteobacteria</taxon>
        <taxon>Parvularculales</taxon>
        <taxon>Parvularculaceae</taxon>
        <taxon>Hyphococcus</taxon>
    </lineage>
</organism>
<dbReference type="CDD" id="cd03188">
    <property type="entry name" value="GST_C_Beta"/>
    <property type="match status" value="1"/>
</dbReference>
<dbReference type="Pfam" id="PF00043">
    <property type="entry name" value="GST_C"/>
    <property type="match status" value="1"/>
</dbReference>
<dbReference type="InterPro" id="IPR040079">
    <property type="entry name" value="Glutathione_S-Trfase"/>
</dbReference>
<reference evidence="4 5" key="1">
    <citation type="submission" date="2024-05" db="EMBL/GenBank/DDBJ databases">
        <title>Three bacterial strains, DH-69, EH-24, and ECK-19 isolated from coastal sediments.</title>
        <authorList>
            <person name="Ye Y.-Q."/>
            <person name="Du Z.-J."/>
        </authorList>
    </citation>
    <scope>NUCLEOTIDE SEQUENCE [LARGE SCALE GENOMIC DNA]</scope>
    <source>
        <strain evidence="4 5">ECK-19</strain>
    </source>
</reference>
<feature type="domain" description="GST N-terminal" evidence="2">
    <location>
        <begin position="1"/>
        <end position="81"/>
    </location>
</feature>
<dbReference type="InterPro" id="IPR036249">
    <property type="entry name" value="Thioredoxin-like_sf"/>
</dbReference>
<keyword evidence="4" id="KW-0808">Transferase</keyword>
<dbReference type="EMBL" id="JBEHZE010000001">
    <property type="protein sequence ID" value="MEX6632181.1"/>
    <property type="molecule type" value="Genomic_DNA"/>
</dbReference>
<dbReference type="SUPFAM" id="SSF47616">
    <property type="entry name" value="GST C-terminal domain-like"/>
    <property type="match status" value="1"/>
</dbReference>
<dbReference type="NCBIfam" id="NF007831">
    <property type="entry name" value="PRK10542.1"/>
    <property type="match status" value="1"/>
</dbReference>
<proteinExistence type="inferred from homology"/>
<dbReference type="InterPro" id="IPR010987">
    <property type="entry name" value="Glutathione-S-Trfase_C-like"/>
</dbReference>
<dbReference type="PROSITE" id="PS50405">
    <property type="entry name" value="GST_CTER"/>
    <property type="match status" value="1"/>
</dbReference>
<dbReference type="InterPro" id="IPR036282">
    <property type="entry name" value="Glutathione-S-Trfase_C_sf"/>
</dbReference>
<dbReference type="SFLD" id="SFLDG00358">
    <property type="entry name" value="Main_(cytGST)"/>
    <property type="match status" value="1"/>
</dbReference>
<evidence type="ECO:0000259" key="2">
    <source>
        <dbReference type="PROSITE" id="PS50404"/>
    </source>
</evidence>
<dbReference type="Gene3D" id="1.20.1050.10">
    <property type="match status" value="1"/>
</dbReference>
<dbReference type="EC" id="2.5.1.18" evidence="4"/>
<dbReference type="PROSITE" id="PS50404">
    <property type="entry name" value="GST_NTER"/>
    <property type="match status" value="1"/>
</dbReference>
<name>A0ABV3Z066_9PROT</name>
<dbReference type="CDD" id="cd03057">
    <property type="entry name" value="GST_N_Beta"/>
    <property type="match status" value="1"/>
</dbReference>
<evidence type="ECO:0000313" key="5">
    <source>
        <dbReference type="Proteomes" id="UP001560685"/>
    </source>
</evidence>
<protein>
    <submittedName>
        <fullName evidence="4">Glutathione transferase GstA</fullName>
        <ecNumber evidence="4">2.5.1.18</ecNumber>
    </submittedName>
</protein>
<dbReference type="PANTHER" id="PTHR44051:SF8">
    <property type="entry name" value="GLUTATHIONE S-TRANSFERASE GSTA"/>
    <property type="match status" value="1"/>
</dbReference>
<evidence type="ECO:0000259" key="3">
    <source>
        <dbReference type="PROSITE" id="PS50405"/>
    </source>
</evidence>
<dbReference type="GO" id="GO:0004364">
    <property type="term" value="F:glutathione transferase activity"/>
    <property type="evidence" value="ECO:0007669"/>
    <property type="project" value="UniProtKB-EC"/>
</dbReference>
<dbReference type="Gene3D" id="3.40.30.10">
    <property type="entry name" value="Glutaredoxin"/>
    <property type="match status" value="1"/>
</dbReference>
<dbReference type="Proteomes" id="UP001560685">
    <property type="component" value="Unassembled WGS sequence"/>
</dbReference>
<gene>
    <name evidence="4" type="primary">gstA</name>
    <name evidence="4" type="ORF">ABFZ84_01335</name>
</gene>
<evidence type="ECO:0000313" key="4">
    <source>
        <dbReference type="EMBL" id="MEX6632181.1"/>
    </source>
</evidence>
<sequence length="207" mass="22566">MKLYYLPGACSLASHIALNEVGADFTIEKVDTKAGRTETGQDYKTINPNGYVPALALDADTILLEGPAILQHIADNNPSAKLVPPVGTVERARVNQYLTFTGSELHAAFRPFFANPDITGSEKDAAQQNLFRRFDYFENELSDGREFLVGDTFTVADSYLFVVSNWANHIGFNLNQWPNVAAFAGRIASRPAVQKALAAEGLLENAA</sequence>
<dbReference type="SFLD" id="SFLDS00019">
    <property type="entry name" value="Glutathione_Transferase_(cytos"/>
    <property type="match status" value="1"/>
</dbReference>
<comment type="similarity">
    <text evidence="1">Belongs to the GST superfamily.</text>
</comment>
<dbReference type="InterPro" id="IPR004046">
    <property type="entry name" value="GST_C"/>
</dbReference>
<keyword evidence="5" id="KW-1185">Reference proteome</keyword>